<feature type="non-terminal residue" evidence="1">
    <location>
        <position position="1"/>
    </location>
</feature>
<dbReference type="AlphaFoldDB" id="A0A820MQJ3"/>
<organism evidence="1 2">
    <name type="scientific">Rotaria sordida</name>
    <dbReference type="NCBI Taxonomy" id="392033"/>
    <lineage>
        <taxon>Eukaryota</taxon>
        <taxon>Metazoa</taxon>
        <taxon>Spiralia</taxon>
        <taxon>Gnathifera</taxon>
        <taxon>Rotifera</taxon>
        <taxon>Eurotatoria</taxon>
        <taxon>Bdelloidea</taxon>
        <taxon>Philodinida</taxon>
        <taxon>Philodinidae</taxon>
        <taxon>Rotaria</taxon>
    </lineage>
</organism>
<protein>
    <submittedName>
        <fullName evidence="1">Uncharacterized protein</fullName>
    </submittedName>
</protein>
<sequence length="60" mass="6241">MSGVCTMEICQAPLCNDNVTNGNETGKDCGGETCSKCPDTWTCILNADCISGVCLMGTCQ</sequence>
<name>A0A820MQJ3_9BILA</name>
<accession>A0A820MQJ3</accession>
<gene>
    <name evidence="1" type="ORF">JBS370_LOCUS42679</name>
</gene>
<evidence type="ECO:0000313" key="2">
    <source>
        <dbReference type="Proteomes" id="UP000663836"/>
    </source>
</evidence>
<comment type="caution">
    <text evidence="1">The sequence shown here is derived from an EMBL/GenBank/DDBJ whole genome shotgun (WGS) entry which is preliminary data.</text>
</comment>
<evidence type="ECO:0000313" key="1">
    <source>
        <dbReference type="EMBL" id="CAF4375663.1"/>
    </source>
</evidence>
<dbReference type="EMBL" id="CAJOBD010058753">
    <property type="protein sequence ID" value="CAF4375663.1"/>
    <property type="molecule type" value="Genomic_DNA"/>
</dbReference>
<dbReference type="Proteomes" id="UP000663836">
    <property type="component" value="Unassembled WGS sequence"/>
</dbReference>
<proteinExistence type="predicted"/>
<reference evidence="1" key="1">
    <citation type="submission" date="2021-02" db="EMBL/GenBank/DDBJ databases">
        <authorList>
            <person name="Nowell W R."/>
        </authorList>
    </citation>
    <scope>NUCLEOTIDE SEQUENCE</scope>
</reference>